<keyword evidence="2" id="KW-1185">Reference proteome</keyword>
<dbReference type="EMBL" id="FQZP01000055">
    <property type="protein sequence ID" value="SHJ44800.1"/>
    <property type="molecule type" value="Genomic_DNA"/>
</dbReference>
<dbReference type="Proteomes" id="UP000324781">
    <property type="component" value="Unassembled WGS sequence"/>
</dbReference>
<proteinExistence type="predicted"/>
<evidence type="ECO:0000313" key="2">
    <source>
        <dbReference type="Proteomes" id="UP000324781"/>
    </source>
</evidence>
<dbReference type="RefSeq" id="WP_149679468.1">
    <property type="nucleotide sequence ID" value="NZ_FQZP01000055.1"/>
</dbReference>
<dbReference type="OrthoDB" id="5377797at2"/>
<organism evidence="1 2">
    <name type="scientific">Thermoclostridium caenicola</name>
    <dbReference type="NCBI Taxonomy" id="659425"/>
    <lineage>
        <taxon>Bacteria</taxon>
        <taxon>Bacillati</taxon>
        <taxon>Bacillota</taxon>
        <taxon>Clostridia</taxon>
        <taxon>Eubacteriales</taxon>
        <taxon>Oscillospiraceae</taxon>
        <taxon>Thermoclostridium</taxon>
    </lineage>
</organism>
<sequence>MNGELYQICCLALAAKKALKEGSTISYVPDKYIKRIEFQFLPEKKLFHESAPKADNVGSWFEQCLKRGLQDVMLYVPVSVKDRNLLGFSNMSRSLLVCFFKNRSPGCFTPRWEFDSAQKVWHVLYTEYEWKDLPKDKPRFTDNSNDFKAVLTEIEKLARMIACDGFAGIFQKAFSVLEGDRDTIKNPVLPQIPEKNRRLFEAACIADVFGGMGSWNDSPPYMAHEKGLDNEYERLSGELLTQIRLAILYAVNEW</sequence>
<reference evidence="1 2" key="1">
    <citation type="submission" date="2016-11" db="EMBL/GenBank/DDBJ databases">
        <authorList>
            <person name="Varghese N."/>
            <person name="Submissions S."/>
        </authorList>
    </citation>
    <scope>NUCLEOTIDE SEQUENCE [LARGE SCALE GENOMIC DNA]</scope>
    <source>
        <strain evidence="1 2">DSM 19027</strain>
    </source>
</reference>
<dbReference type="AlphaFoldDB" id="A0A1M6JDT6"/>
<protein>
    <submittedName>
        <fullName evidence="1">Uncharacterized protein</fullName>
    </submittedName>
</protein>
<accession>A0A1M6JDT6</accession>
<name>A0A1M6JDT6_9FIRM</name>
<evidence type="ECO:0000313" key="1">
    <source>
        <dbReference type="EMBL" id="SHJ44800.1"/>
    </source>
</evidence>
<gene>
    <name evidence="1" type="ORF">SAMN05444373_105525</name>
</gene>